<evidence type="ECO:0000256" key="2">
    <source>
        <dbReference type="ARBA" id="ARBA00008670"/>
    </source>
</evidence>
<dbReference type="SUPFAM" id="SSF49842">
    <property type="entry name" value="TNF-like"/>
    <property type="match status" value="1"/>
</dbReference>
<sequence>MADGHAAYPSVFVVDGATHFPPPLPPKPGQRRMQVRRNRLVQNTLLVLVCLTLLGVLMEGVFIYKLHKHGDTSESKPAESPEALKGDQLVTRRPKPPPIPRPSKPLAHLAAGSKKPEKEGILEWIVEGDPIIHELEYRDGTLIVQKEGYYYVYSKISYSAEGSSFTQMVQKRSQRLPGSSIELLTYKRYNPSPLQKGSVRSSYVGGVFFMYTNDAVFVYVNNGSSVLLHKPADNCFGMFML</sequence>
<dbReference type="PANTHER" id="PTHR11471:SF34">
    <property type="entry name" value="TUMOR NECROSIS FACTOR LIGAND SUPERFAMILY MEMBER 14"/>
    <property type="match status" value="1"/>
</dbReference>
<evidence type="ECO:0000256" key="6">
    <source>
        <dbReference type="SAM" id="Phobius"/>
    </source>
</evidence>
<feature type="domain" description="THD" evidence="7">
    <location>
        <begin position="105"/>
        <end position="241"/>
    </location>
</feature>
<gene>
    <name evidence="8" type="ORF">HF521_011214</name>
</gene>
<keyword evidence="6" id="KW-0812">Transmembrane</keyword>
<keyword evidence="6" id="KW-1133">Transmembrane helix</keyword>
<name>A0A8T0AJF1_SILME</name>
<evidence type="ECO:0000256" key="4">
    <source>
        <dbReference type="ARBA" id="ARBA00023136"/>
    </source>
</evidence>
<protein>
    <recommendedName>
        <fullName evidence="7">THD domain-containing protein</fullName>
    </recommendedName>
</protein>
<dbReference type="Gene3D" id="2.60.120.40">
    <property type="match status" value="1"/>
</dbReference>
<dbReference type="GO" id="GO:0005125">
    <property type="term" value="F:cytokine activity"/>
    <property type="evidence" value="ECO:0007669"/>
    <property type="project" value="UniProtKB-KW"/>
</dbReference>
<reference evidence="8" key="1">
    <citation type="submission" date="2020-08" db="EMBL/GenBank/DDBJ databases">
        <title>Chromosome-level assembly of Southern catfish (Silurus meridionalis) provides insights into visual adaptation to the nocturnal and benthic lifestyles.</title>
        <authorList>
            <person name="Zhang Y."/>
            <person name="Wang D."/>
            <person name="Peng Z."/>
        </authorList>
    </citation>
    <scope>NUCLEOTIDE SEQUENCE</scope>
    <source>
        <strain evidence="8">SWU-2019-XX</strain>
        <tissue evidence="8">Muscle</tissue>
    </source>
</reference>
<organism evidence="8 9">
    <name type="scientific">Silurus meridionalis</name>
    <name type="common">Southern catfish</name>
    <name type="synonym">Silurus soldatovi meridionalis</name>
    <dbReference type="NCBI Taxonomy" id="175797"/>
    <lineage>
        <taxon>Eukaryota</taxon>
        <taxon>Metazoa</taxon>
        <taxon>Chordata</taxon>
        <taxon>Craniata</taxon>
        <taxon>Vertebrata</taxon>
        <taxon>Euteleostomi</taxon>
        <taxon>Actinopterygii</taxon>
        <taxon>Neopterygii</taxon>
        <taxon>Teleostei</taxon>
        <taxon>Ostariophysi</taxon>
        <taxon>Siluriformes</taxon>
        <taxon>Siluridae</taxon>
        <taxon>Silurus</taxon>
    </lineage>
</organism>
<comment type="similarity">
    <text evidence="2">Belongs to the tumor necrosis factor family.</text>
</comment>
<feature type="transmembrane region" description="Helical" evidence="6">
    <location>
        <begin position="40"/>
        <end position="64"/>
    </location>
</feature>
<dbReference type="Proteomes" id="UP000606274">
    <property type="component" value="Unassembled WGS sequence"/>
</dbReference>
<keyword evidence="4 6" id="KW-0472">Membrane</keyword>
<dbReference type="PROSITE" id="PS50049">
    <property type="entry name" value="THD_2"/>
    <property type="match status" value="1"/>
</dbReference>
<keyword evidence="9" id="KW-1185">Reference proteome</keyword>
<dbReference type="GO" id="GO:0005164">
    <property type="term" value="F:tumor necrosis factor receptor binding"/>
    <property type="evidence" value="ECO:0007669"/>
    <property type="project" value="InterPro"/>
</dbReference>
<dbReference type="InterPro" id="IPR006052">
    <property type="entry name" value="TNF_dom"/>
</dbReference>
<feature type="compositionally biased region" description="Basic and acidic residues" evidence="5">
    <location>
        <begin position="71"/>
        <end position="85"/>
    </location>
</feature>
<dbReference type="EMBL" id="JABFDY010000022">
    <property type="protein sequence ID" value="KAF7690917.1"/>
    <property type="molecule type" value="Genomic_DNA"/>
</dbReference>
<evidence type="ECO:0000313" key="8">
    <source>
        <dbReference type="EMBL" id="KAF7690917.1"/>
    </source>
</evidence>
<evidence type="ECO:0000256" key="5">
    <source>
        <dbReference type="SAM" id="MobiDB-lite"/>
    </source>
</evidence>
<dbReference type="InterPro" id="IPR008983">
    <property type="entry name" value="Tumour_necrosis_fac-like_dom"/>
</dbReference>
<dbReference type="SMART" id="SM00207">
    <property type="entry name" value="TNF"/>
    <property type="match status" value="1"/>
</dbReference>
<comment type="subcellular location">
    <subcellularLocation>
        <location evidence="1">Membrane</location>
    </subcellularLocation>
</comment>
<dbReference type="GO" id="GO:0006955">
    <property type="term" value="P:immune response"/>
    <property type="evidence" value="ECO:0007669"/>
    <property type="project" value="InterPro"/>
</dbReference>
<feature type="region of interest" description="Disordered" evidence="5">
    <location>
        <begin position="71"/>
        <end position="114"/>
    </location>
</feature>
<dbReference type="AlphaFoldDB" id="A0A8T0AJF1"/>
<dbReference type="PANTHER" id="PTHR11471">
    <property type="entry name" value="TUMOR NECROSIS FACTOR FAMILY MEMBER"/>
    <property type="match status" value="1"/>
</dbReference>
<dbReference type="OrthoDB" id="6072476at2759"/>
<keyword evidence="3" id="KW-0202">Cytokine</keyword>
<dbReference type="GO" id="GO:0005615">
    <property type="term" value="C:extracellular space"/>
    <property type="evidence" value="ECO:0007669"/>
    <property type="project" value="UniProtKB-KW"/>
</dbReference>
<comment type="caution">
    <text evidence="8">The sequence shown here is derived from an EMBL/GenBank/DDBJ whole genome shotgun (WGS) entry which is preliminary data.</text>
</comment>
<proteinExistence type="inferred from homology"/>
<evidence type="ECO:0000256" key="3">
    <source>
        <dbReference type="ARBA" id="ARBA00022514"/>
    </source>
</evidence>
<dbReference type="GO" id="GO:0016020">
    <property type="term" value="C:membrane"/>
    <property type="evidence" value="ECO:0007669"/>
    <property type="project" value="UniProtKB-SubCell"/>
</dbReference>
<accession>A0A8T0AJF1</accession>
<evidence type="ECO:0000256" key="1">
    <source>
        <dbReference type="ARBA" id="ARBA00004370"/>
    </source>
</evidence>
<evidence type="ECO:0000313" key="9">
    <source>
        <dbReference type="Proteomes" id="UP000606274"/>
    </source>
</evidence>
<dbReference type="Pfam" id="PF00229">
    <property type="entry name" value="TNF"/>
    <property type="match status" value="1"/>
</dbReference>
<evidence type="ECO:0000259" key="7">
    <source>
        <dbReference type="PROSITE" id="PS50049"/>
    </source>
</evidence>